<dbReference type="Gene3D" id="1.10.3210.10">
    <property type="entry name" value="Hypothetical protein af1432"/>
    <property type="match status" value="1"/>
</dbReference>
<dbReference type="PANTHER" id="PTHR35569">
    <property type="entry name" value="CYANAMIDE HYDRATASE DDI2-RELATED"/>
    <property type="match status" value="1"/>
</dbReference>
<dbReference type="InterPro" id="IPR003607">
    <property type="entry name" value="HD/PDEase_dom"/>
</dbReference>
<evidence type="ECO:0000313" key="3">
    <source>
        <dbReference type="Proteomes" id="UP000291866"/>
    </source>
</evidence>
<protein>
    <submittedName>
        <fullName evidence="2">HD domain-containing protein</fullName>
    </submittedName>
</protein>
<comment type="caution">
    <text evidence="2">The sequence shown here is derived from an EMBL/GenBank/DDBJ whole genome shotgun (WGS) entry which is preliminary data.</text>
</comment>
<proteinExistence type="predicted"/>
<evidence type="ECO:0000313" key="2">
    <source>
        <dbReference type="EMBL" id="TBX93247.1"/>
    </source>
</evidence>
<dbReference type="CDD" id="cd00077">
    <property type="entry name" value="HDc"/>
    <property type="match status" value="1"/>
</dbReference>
<dbReference type="Proteomes" id="UP000291866">
    <property type="component" value="Unassembled WGS sequence"/>
</dbReference>
<accession>A0A8G2MPQ9</accession>
<dbReference type="OMA" id="GAMFHDL"/>
<name>A0A8G2MPQ9_RHILV</name>
<reference evidence="2 3" key="1">
    <citation type="submission" date="2019-02" db="EMBL/GenBank/DDBJ databases">
        <title>The competitiveness to form nodules shapes the capacities of Rhizobium leguminosarum sv viciae communities to promote symbiosis with specific hosts.</title>
        <authorList>
            <person name="Boivin S."/>
            <person name="Lepetit M."/>
        </authorList>
    </citation>
    <scope>NUCLEOTIDE SEQUENCE [LARGE SCALE GENOMIC DNA]</scope>
    <source>
        <strain evidence="2 3">SPF4F3</strain>
    </source>
</reference>
<dbReference type="GeneID" id="303208566"/>
<dbReference type="RefSeq" id="WP_011653035.1">
    <property type="nucleotide sequence ID" value="NZ_SJLU01000007.1"/>
</dbReference>
<organism evidence="2 3">
    <name type="scientific">Rhizobium leguminosarum bv. viciae</name>
    <dbReference type="NCBI Taxonomy" id="387"/>
    <lineage>
        <taxon>Bacteria</taxon>
        <taxon>Pseudomonadati</taxon>
        <taxon>Pseudomonadota</taxon>
        <taxon>Alphaproteobacteria</taxon>
        <taxon>Hyphomicrobiales</taxon>
        <taxon>Rhizobiaceae</taxon>
        <taxon>Rhizobium/Agrobacterium group</taxon>
        <taxon>Rhizobium</taxon>
    </lineage>
</organism>
<gene>
    <name evidence="2" type="ORF">E0H31_16360</name>
</gene>
<dbReference type="InterPro" id="IPR006674">
    <property type="entry name" value="HD_domain"/>
</dbReference>
<dbReference type="Pfam" id="PF01966">
    <property type="entry name" value="HD"/>
    <property type="match status" value="1"/>
</dbReference>
<dbReference type="AlphaFoldDB" id="A0A8G2MPQ9"/>
<evidence type="ECO:0000259" key="1">
    <source>
        <dbReference type="Pfam" id="PF01966"/>
    </source>
</evidence>
<dbReference type="FunFam" id="1.10.3210.10:FF:000032">
    <property type="entry name" value="HD domain-containing protein"/>
    <property type="match status" value="1"/>
</dbReference>
<sequence>MTLKIDGISIPDSKLAREVTEVVRDTASPLLFHHSSRVYYFGALAGKQRGLRFDPELLYTGAMFHDMGLTHQHSSADERFEVDGANAARDFLKSRGIAQADIDTVWTAIALHTTPGIPQHMHPVVALVTAGVEMDVLGLTYNDYSDQQREAVVHAHPRGEQFKENIIQTFHEGIKHKPETTFGNVKADVLADKDPHFHRGNFCSVIRCSHWAS</sequence>
<dbReference type="SUPFAM" id="SSF109604">
    <property type="entry name" value="HD-domain/PDEase-like"/>
    <property type="match status" value="1"/>
</dbReference>
<feature type="domain" description="HD" evidence="1">
    <location>
        <begin position="32"/>
        <end position="118"/>
    </location>
</feature>
<dbReference type="PANTHER" id="PTHR35569:SF1">
    <property type="entry name" value="CYANAMIDE HYDRATASE DDI2-RELATED"/>
    <property type="match status" value="1"/>
</dbReference>
<dbReference type="EMBL" id="SJLU01000007">
    <property type="protein sequence ID" value="TBX93247.1"/>
    <property type="molecule type" value="Genomic_DNA"/>
</dbReference>